<protein>
    <submittedName>
        <fullName evidence="2">Conserved domain protein</fullName>
    </submittedName>
</protein>
<dbReference type="Proteomes" id="UP000004302">
    <property type="component" value="Chromosome"/>
</dbReference>
<dbReference type="EMBL" id="ADXJ01000552">
    <property type="protein sequence ID" value="EFS00398.1"/>
    <property type="molecule type" value="Genomic_DNA"/>
</dbReference>
<dbReference type="PATRIC" id="fig|702453.3.peg.1166"/>
<keyword evidence="1" id="KW-0472">Membrane</keyword>
<feature type="transmembrane region" description="Helical" evidence="1">
    <location>
        <begin position="28"/>
        <end position="48"/>
    </location>
</feature>
<gene>
    <name evidence="2" type="ORF">NT03LS_1430</name>
</gene>
<organism evidence="2">
    <name type="scientific">Listeria seeligeri FSL N1-067</name>
    <dbReference type="NCBI Taxonomy" id="702453"/>
    <lineage>
        <taxon>Bacteria</taxon>
        <taxon>Bacillati</taxon>
        <taxon>Bacillota</taxon>
        <taxon>Bacilli</taxon>
        <taxon>Bacillales</taxon>
        <taxon>Listeriaceae</taxon>
        <taxon>Listeria</taxon>
    </lineage>
</organism>
<proteinExistence type="predicted"/>
<reference evidence="2" key="1">
    <citation type="journal article" date="2010" name="Microbiol. Resour. Announc.">
        <title>Comparative genomics of the bacterial genus Listeria: Genome evolution is characterized by limited gene acquisition and limited gene loss.</title>
        <authorList>
            <person name="den Bakker H.C."/>
            <person name="Cummings C.A."/>
            <person name="Ferreira V."/>
            <person name="Vatta P."/>
            <person name="Orsi R.H."/>
            <person name="Degoricija L."/>
            <person name="Barker M."/>
            <person name="Petrauskene O."/>
            <person name="Furtado M.R."/>
            <person name="Wiedmann M."/>
        </authorList>
    </citation>
    <scope>NUCLEOTIDE SEQUENCE [LARGE SCALE GENOMIC DNA]</scope>
    <source>
        <strain evidence="2">FSL N1-067</strain>
    </source>
</reference>
<evidence type="ECO:0000256" key="1">
    <source>
        <dbReference type="SAM" id="Phobius"/>
    </source>
</evidence>
<sequence>MKLLRFFGLVSIDENENEYIEKSDRCTLFCLALTVLIAFLVSIGGLILNG</sequence>
<accession>E3ZPQ0</accession>
<dbReference type="AlphaFoldDB" id="E3ZPQ0"/>
<dbReference type="HOGENOM" id="CLU_3119444_0_0_9"/>
<keyword evidence="1" id="KW-1133">Transmembrane helix</keyword>
<comment type="caution">
    <text evidence="2">The sequence shown here is derived from an EMBL/GenBank/DDBJ whole genome shotgun (WGS) entry which is preliminary data.</text>
</comment>
<dbReference type="RefSeq" id="WP_003730998.1">
    <property type="nucleotide sequence ID" value="NZ_CM001051.1"/>
</dbReference>
<evidence type="ECO:0000313" key="2">
    <source>
        <dbReference type="EMBL" id="EFS00398.1"/>
    </source>
</evidence>
<keyword evidence="1" id="KW-0812">Transmembrane</keyword>
<name>E3ZPQ0_LISSE</name>